<dbReference type="Pfam" id="PF00226">
    <property type="entry name" value="DnaJ"/>
    <property type="match status" value="1"/>
</dbReference>
<evidence type="ECO:0000256" key="2">
    <source>
        <dbReference type="PROSITE-ProRule" id="PRU00339"/>
    </source>
</evidence>
<accession>A0AAE3HDG7</accession>
<dbReference type="Proteomes" id="UP001205748">
    <property type="component" value="Unassembled WGS sequence"/>
</dbReference>
<evidence type="ECO:0000313" key="4">
    <source>
        <dbReference type="EMBL" id="MCR1898377.1"/>
    </source>
</evidence>
<evidence type="ECO:0000256" key="1">
    <source>
        <dbReference type="ARBA" id="ARBA00022705"/>
    </source>
</evidence>
<dbReference type="InterPro" id="IPR050817">
    <property type="entry name" value="DjlA_DnaK_co-chaperone"/>
</dbReference>
<keyword evidence="1" id="KW-0235">DNA replication</keyword>
<dbReference type="SUPFAM" id="SSF48452">
    <property type="entry name" value="TPR-like"/>
    <property type="match status" value="1"/>
</dbReference>
<evidence type="ECO:0000259" key="3">
    <source>
        <dbReference type="PROSITE" id="PS50076"/>
    </source>
</evidence>
<dbReference type="PROSITE" id="PS50076">
    <property type="entry name" value="DNAJ_2"/>
    <property type="match status" value="1"/>
</dbReference>
<dbReference type="EMBL" id="JANKAS010000003">
    <property type="protein sequence ID" value="MCR1898377.1"/>
    <property type="molecule type" value="Genomic_DNA"/>
</dbReference>
<organism evidence="4 5">
    <name type="scientific">Irregularibacter muris</name>
    <dbReference type="NCBI Taxonomy" id="1796619"/>
    <lineage>
        <taxon>Bacteria</taxon>
        <taxon>Bacillati</taxon>
        <taxon>Bacillota</taxon>
        <taxon>Clostridia</taxon>
        <taxon>Eubacteriales</taxon>
        <taxon>Eubacteriaceae</taxon>
        <taxon>Irregularibacter</taxon>
    </lineage>
</organism>
<dbReference type="PANTHER" id="PTHR24074">
    <property type="entry name" value="CO-CHAPERONE PROTEIN DJLA"/>
    <property type="match status" value="1"/>
</dbReference>
<dbReference type="SMART" id="SM00271">
    <property type="entry name" value="DnaJ"/>
    <property type="match status" value="1"/>
</dbReference>
<feature type="repeat" description="TPR" evidence="2">
    <location>
        <begin position="116"/>
        <end position="149"/>
    </location>
</feature>
<keyword evidence="2" id="KW-0802">TPR repeat</keyword>
<feature type="domain" description="J" evidence="3">
    <location>
        <begin position="3"/>
        <end position="71"/>
    </location>
</feature>
<reference evidence="4" key="1">
    <citation type="submission" date="2022-07" db="EMBL/GenBank/DDBJ databases">
        <title>Enhanced cultured diversity of the mouse gut microbiota enables custom-made synthetic communities.</title>
        <authorList>
            <person name="Afrizal A."/>
        </authorList>
    </citation>
    <scope>NUCLEOTIDE SEQUENCE</scope>
    <source>
        <strain evidence="4">DSM 28593</strain>
    </source>
</reference>
<gene>
    <name evidence="4" type="ORF">NSA47_05160</name>
</gene>
<dbReference type="GO" id="GO:0006260">
    <property type="term" value="P:DNA replication"/>
    <property type="evidence" value="ECO:0007669"/>
    <property type="project" value="UniProtKB-KW"/>
</dbReference>
<dbReference type="PROSITE" id="PS50005">
    <property type="entry name" value="TPR"/>
    <property type="match status" value="1"/>
</dbReference>
<dbReference type="InterPro" id="IPR036869">
    <property type="entry name" value="J_dom_sf"/>
</dbReference>
<comment type="caution">
    <text evidence="4">The sequence shown here is derived from an EMBL/GenBank/DDBJ whole genome shotgun (WGS) entry which is preliminary data.</text>
</comment>
<protein>
    <submittedName>
        <fullName evidence="4">DnaJ domain-containing protein</fullName>
    </submittedName>
</protein>
<dbReference type="Gene3D" id="1.25.40.10">
    <property type="entry name" value="Tetratricopeptide repeat domain"/>
    <property type="match status" value="1"/>
</dbReference>
<sequence>MRNPYEVLGVREGAGEEEIKVAYKKLVKKYHPDQYANNPLSDLAEEKLKEINEAYDSLMKNRGSNSYQNQDYHNAYQGQYNSNNPPYEFIQIREMILRGELYQAEKKLESIRTQDGEWHFLRGVIYLRKGWYDQAYQHIQLAVNTDPSNQEYRSVLDNLRNQNTAYRNMGTGRGYHQNDLCDMCSFLICTDCCCEAMGGDCIRCI</sequence>
<dbReference type="PRINTS" id="PR00625">
    <property type="entry name" value="JDOMAIN"/>
</dbReference>
<keyword evidence="5" id="KW-1185">Reference proteome</keyword>
<dbReference type="InterPro" id="IPR019734">
    <property type="entry name" value="TPR_rpt"/>
</dbReference>
<dbReference type="InterPro" id="IPR011990">
    <property type="entry name" value="TPR-like_helical_dom_sf"/>
</dbReference>
<evidence type="ECO:0000313" key="5">
    <source>
        <dbReference type="Proteomes" id="UP001205748"/>
    </source>
</evidence>
<dbReference type="RefSeq" id="WP_257529846.1">
    <property type="nucleotide sequence ID" value="NZ_JANKAS010000003.1"/>
</dbReference>
<dbReference type="AlphaFoldDB" id="A0AAE3HDG7"/>
<dbReference type="SUPFAM" id="SSF46565">
    <property type="entry name" value="Chaperone J-domain"/>
    <property type="match status" value="1"/>
</dbReference>
<proteinExistence type="predicted"/>
<dbReference type="InterPro" id="IPR001623">
    <property type="entry name" value="DnaJ_domain"/>
</dbReference>
<dbReference type="Gene3D" id="1.10.287.110">
    <property type="entry name" value="DnaJ domain"/>
    <property type="match status" value="1"/>
</dbReference>
<name>A0AAE3HDG7_9FIRM</name>
<dbReference type="CDD" id="cd06257">
    <property type="entry name" value="DnaJ"/>
    <property type="match status" value="1"/>
</dbReference>